<dbReference type="Proteomes" id="UP001179858">
    <property type="component" value="Chromosome"/>
</dbReference>
<name>A0AAF0GUF8_LATSK</name>
<dbReference type="InterPro" id="IPR023130">
    <property type="entry name" value="Ta0600-like_sf"/>
</dbReference>
<evidence type="ECO:0000256" key="1">
    <source>
        <dbReference type="ARBA" id="ARBA00023025"/>
    </source>
</evidence>
<keyword evidence="1" id="KW-0079">Bacteriocin immunity</keyword>
<gene>
    <name evidence="2" type="ORF">QBD03_03385</name>
</gene>
<sequence>MMFVELEEKNKLASDQGLLNILRLIEVALSDPQVAADYQLATHLNKGAAAVKNGYLDSQCRNDYQQAINYFLMVNGFKVSPALIQLMSL</sequence>
<dbReference type="SUPFAM" id="SSF109797">
    <property type="entry name" value="Bacteriocin immunity protein-like"/>
    <property type="match status" value="1"/>
</dbReference>
<evidence type="ECO:0000313" key="3">
    <source>
        <dbReference type="Proteomes" id="UP001179858"/>
    </source>
</evidence>
<evidence type="ECO:0000313" key="2">
    <source>
        <dbReference type="EMBL" id="WGI19766.1"/>
    </source>
</evidence>
<organism evidence="2 3">
    <name type="scientific">Latilactobacillus sakei</name>
    <name type="common">Lactobacillus sakei</name>
    <dbReference type="NCBI Taxonomy" id="1599"/>
    <lineage>
        <taxon>Bacteria</taxon>
        <taxon>Bacillati</taxon>
        <taxon>Bacillota</taxon>
        <taxon>Bacilli</taxon>
        <taxon>Lactobacillales</taxon>
        <taxon>Lactobacillaceae</taxon>
        <taxon>Latilactobacillus</taxon>
    </lineage>
</organism>
<dbReference type="AlphaFoldDB" id="A0AAF0GUF8"/>
<evidence type="ECO:0008006" key="4">
    <source>
        <dbReference type="Google" id="ProtNLM"/>
    </source>
</evidence>
<reference evidence="2" key="1">
    <citation type="submission" date="2023-04" db="EMBL/GenBank/DDBJ databases">
        <title>Novel strain of Lactilactobacillus sakei and use thereof.</title>
        <authorList>
            <person name="Kim S.Y."/>
        </authorList>
    </citation>
    <scope>NUCLEOTIDE SEQUENCE</scope>
    <source>
        <strain evidence="2">HUP1</strain>
    </source>
</reference>
<protein>
    <recommendedName>
        <fullName evidence="4">Bacteriocin immunity protein</fullName>
    </recommendedName>
</protein>
<dbReference type="EMBL" id="CP122959">
    <property type="protein sequence ID" value="WGI19766.1"/>
    <property type="molecule type" value="Genomic_DNA"/>
</dbReference>
<dbReference type="Gene3D" id="1.20.1440.50">
    <property type="entry name" value="Ta0600-like"/>
    <property type="match status" value="1"/>
</dbReference>
<proteinExistence type="predicted"/>
<accession>A0AAF0GUF8</accession>
<dbReference type="GO" id="GO:0030153">
    <property type="term" value="P:bacteriocin immunity"/>
    <property type="evidence" value="ECO:0007669"/>
    <property type="project" value="UniProtKB-KW"/>
</dbReference>
<dbReference type="RefSeq" id="WP_280103196.1">
    <property type="nucleotide sequence ID" value="NZ_CP122959.1"/>
</dbReference>